<dbReference type="AlphaFoldDB" id="C3L4M3"/>
<dbReference type="SMART" id="SM00367">
    <property type="entry name" value="LRR_CC"/>
    <property type="match status" value="2"/>
</dbReference>
<dbReference type="KEGG" id="aas:Aasi_1628"/>
<dbReference type="InterPro" id="IPR001611">
    <property type="entry name" value="Leu-rich_rpt"/>
</dbReference>
<dbReference type="InterPro" id="IPR027038">
    <property type="entry name" value="RanGap"/>
</dbReference>
<reference evidence="5 6" key="1">
    <citation type="journal article" date="2010" name="J. Bacteriol.">
        <title>The genome of the amoeba symbiont 'Candidatus Amoebophilus asiaticus' reveals common mechanisms for host cell interaction among amoeba-associated bacteria.</title>
        <authorList>
            <person name="Schmitz-Esser S."/>
            <person name="Tischler P."/>
            <person name="Arnold R."/>
            <person name="Montanaro J."/>
            <person name="Wagner M."/>
            <person name="Rattei T."/>
            <person name="Horn M."/>
        </authorList>
    </citation>
    <scope>NUCLEOTIDE SEQUENCE [LARGE SCALE GENOMIC DNA]</scope>
    <source>
        <strain evidence="5 6">5a2</strain>
    </source>
</reference>
<dbReference type="PROSITE" id="PS50181">
    <property type="entry name" value="FBOX"/>
    <property type="match status" value="1"/>
</dbReference>
<sequence>MENLPPAIAQQKVTTHQAAKRTFIRKAKRNYSNAKTNMPLVPKDGTKVIVIEDDSTSKVAFLKKEEVNALKIPDEKERSSASLMQPAKRKREQIIDLTATEEETSITASESIDTDGPLKKKTRQGKLNFLDLPTELLEEVVSYLSYKEAMITRELNHHFYSLITGYEQVGKVGVDNKPDRSIPQAKWSSIKQLDFKKYTNKLSSMPSFIFYQFLREVKNLPPIYWPYLADTQVHTVNLSLNKIGCEGVALLGKCLQSSKVRAVLLWSNLIKAKGAQAFAKSLAVNKTIRKIDLSSNQLQAAGAAALTKHLPKQIKTIHLTSNQIKDEGAIEVAKNIKLIELDEMNLERNRIGDKGIIGIIENIQSSLLKRIYLGGNEITDKGIIEMSDKLKNTILEEISLVSNKITNKGALALIKGCQGTNIQKINLSHNKGITDEGILEVAKELEGTQLEEIGLKPINLLKRETQALLREQYPHIKWIFS</sequence>
<evidence type="ECO:0000256" key="1">
    <source>
        <dbReference type="ARBA" id="ARBA00022468"/>
    </source>
</evidence>
<dbReference type="Pfam" id="PF13516">
    <property type="entry name" value="LRR_6"/>
    <property type="match status" value="5"/>
</dbReference>
<dbReference type="eggNOG" id="COG4886">
    <property type="taxonomic scope" value="Bacteria"/>
</dbReference>
<dbReference type="Gene3D" id="3.80.10.10">
    <property type="entry name" value="Ribonuclease Inhibitor"/>
    <property type="match status" value="2"/>
</dbReference>
<evidence type="ECO:0000256" key="3">
    <source>
        <dbReference type="ARBA" id="ARBA00022737"/>
    </source>
</evidence>
<accession>C3L4M3</accession>
<dbReference type="PANTHER" id="PTHR24113:SF12">
    <property type="entry name" value="RAN GTPASE-ACTIVATING PROTEIN 1"/>
    <property type="match status" value="1"/>
</dbReference>
<organism evidence="5 6">
    <name type="scientific">Amoebophilus asiaticus (strain 5a2)</name>
    <dbReference type="NCBI Taxonomy" id="452471"/>
    <lineage>
        <taxon>Bacteria</taxon>
        <taxon>Pseudomonadati</taxon>
        <taxon>Bacteroidota</taxon>
        <taxon>Cytophagia</taxon>
        <taxon>Cytophagales</taxon>
        <taxon>Amoebophilaceae</taxon>
        <taxon>Candidatus Amoebophilus</taxon>
    </lineage>
</organism>
<dbReference type="GO" id="GO:0005829">
    <property type="term" value="C:cytosol"/>
    <property type="evidence" value="ECO:0007669"/>
    <property type="project" value="TreeGrafter"/>
</dbReference>
<keyword evidence="2" id="KW-0433">Leucine-rich repeat</keyword>
<feature type="domain" description="F-box" evidence="4">
    <location>
        <begin position="126"/>
        <end position="172"/>
    </location>
</feature>
<dbReference type="InterPro" id="IPR032675">
    <property type="entry name" value="LRR_dom_sf"/>
</dbReference>
<keyword evidence="1" id="KW-0343">GTPase activation</keyword>
<dbReference type="GO" id="GO:0031267">
    <property type="term" value="F:small GTPase binding"/>
    <property type="evidence" value="ECO:0007669"/>
    <property type="project" value="TreeGrafter"/>
</dbReference>
<name>C3L4M3_AMOA5</name>
<dbReference type="HOGENOM" id="CLU_567007_0_0_10"/>
<dbReference type="InterPro" id="IPR036047">
    <property type="entry name" value="F-box-like_dom_sf"/>
</dbReference>
<dbReference type="SUPFAM" id="SSF52047">
    <property type="entry name" value="RNI-like"/>
    <property type="match status" value="1"/>
</dbReference>
<proteinExistence type="predicted"/>
<keyword evidence="3" id="KW-0677">Repeat</keyword>
<keyword evidence="6" id="KW-1185">Reference proteome</keyword>
<dbReference type="SMART" id="SM00368">
    <property type="entry name" value="LRR_RI"/>
    <property type="match status" value="5"/>
</dbReference>
<evidence type="ECO:0000259" key="4">
    <source>
        <dbReference type="PROSITE" id="PS50181"/>
    </source>
</evidence>
<dbReference type="GO" id="GO:0048471">
    <property type="term" value="C:perinuclear region of cytoplasm"/>
    <property type="evidence" value="ECO:0007669"/>
    <property type="project" value="TreeGrafter"/>
</dbReference>
<evidence type="ECO:0000313" key="6">
    <source>
        <dbReference type="Proteomes" id="UP000001227"/>
    </source>
</evidence>
<protein>
    <recommendedName>
        <fullName evidence="4">F-box domain-containing protein</fullName>
    </recommendedName>
</protein>
<dbReference type="STRING" id="452471.Aasi_1628"/>
<gene>
    <name evidence="5" type="ordered locus">Aasi_1628</name>
</gene>
<dbReference type="InterPro" id="IPR006553">
    <property type="entry name" value="Leu-rich_rpt_Cys-con_subtyp"/>
</dbReference>
<dbReference type="InterPro" id="IPR001810">
    <property type="entry name" value="F-box_dom"/>
</dbReference>
<dbReference type="PANTHER" id="PTHR24113">
    <property type="entry name" value="RAN GTPASE-ACTIVATING PROTEIN 1"/>
    <property type="match status" value="1"/>
</dbReference>
<evidence type="ECO:0000256" key="2">
    <source>
        <dbReference type="ARBA" id="ARBA00022614"/>
    </source>
</evidence>
<dbReference type="GO" id="GO:0005096">
    <property type="term" value="F:GTPase activator activity"/>
    <property type="evidence" value="ECO:0007669"/>
    <property type="project" value="UniProtKB-KW"/>
</dbReference>
<dbReference type="GO" id="GO:0006913">
    <property type="term" value="P:nucleocytoplasmic transport"/>
    <property type="evidence" value="ECO:0007669"/>
    <property type="project" value="TreeGrafter"/>
</dbReference>
<dbReference type="SUPFAM" id="SSF81383">
    <property type="entry name" value="F-box domain"/>
    <property type="match status" value="1"/>
</dbReference>
<dbReference type="EMBL" id="CP001102">
    <property type="protein sequence ID" value="ACP20941.1"/>
    <property type="molecule type" value="Genomic_DNA"/>
</dbReference>
<evidence type="ECO:0000313" key="5">
    <source>
        <dbReference type="EMBL" id="ACP20941.1"/>
    </source>
</evidence>
<dbReference type="Proteomes" id="UP000001227">
    <property type="component" value="Chromosome"/>
</dbReference>
<dbReference type="Pfam" id="PF00646">
    <property type="entry name" value="F-box"/>
    <property type="match status" value="1"/>
</dbReference>